<name>A0AAN6U4H4_9PEZI</name>
<reference evidence="2" key="2">
    <citation type="submission" date="2023-05" db="EMBL/GenBank/DDBJ databases">
        <authorList>
            <consortium name="Lawrence Berkeley National Laboratory"/>
            <person name="Steindorff A."/>
            <person name="Hensen N."/>
            <person name="Bonometti L."/>
            <person name="Westerberg I."/>
            <person name="Brannstrom I.O."/>
            <person name="Guillou S."/>
            <person name="Cros-Aarteil S."/>
            <person name="Calhoun S."/>
            <person name="Haridas S."/>
            <person name="Kuo A."/>
            <person name="Mondo S."/>
            <person name="Pangilinan J."/>
            <person name="Riley R."/>
            <person name="Labutti K."/>
            <person name="Andreopoulos B."/>
            <person name="Lipzen A."/>
            <person name="Chen C."/>
            <person name="Yanf M."/>
            <person name="Daum C."/>
            <person name="Ng V."/>
            <person name="Clum A."/>
            <person name="Ohm R."/>
            <person name="Martin F."/>
            <person name="Silar P."/>
            <person name="Natvig D."/>
            <person name="Lalanne C."/>
            <person name="Gautier V."/>
            <person name="Ament-Velasquez S.L."/>
            <person name="Kruys A."/>
            <person name="Hutchinson M.I."/>
            <person name="Powell A.J."/>
            <person name="Barry K."/>
            <person name="Miller A.N."/>
            <person name="Grigoriev I.V."/>
            <person name="Debuchy R."/>
            <person name="Gladieux P."/>
            <person name="Thoren M.H."/>
            <person name="Johannesson H."/>
        </authorList>
    </citation>
    <scope>NUCLEOTIDE SEQUENCE</scope>
    <source>
        <strain evidence="2">CBS 731.68</strain>
    </source>
</reference>
<sequence>ERGVAYPALSYTWGGSMHTPTASFPRVLLEVTENLYSALHHIRCHDRDVTLWVDVLCIHQQHPKEKGHQVKQMDDVNAGAEDVLIW</sequence>
<keyword evidence="3" id="KW-1185">Reference proteome</keyword>
<organism evidence="2 3">
    <name type="scientific">Parathielavia appendiculata</name>
    <dbReference type="NCBI Taxonomy" id="2587402"/>
    <lineage>
        <taxon>Eukaryota</taxon>
        <taxon>Fungi</taxon>
        <taxon>Dikarya</taxon>
        <taxon>Ascomycota</taxon>
        <taxon>Pezizomycotina</taxon>
        <taxon>Sordariomycetes</taxon>
        <taxon>Sordariomycetidae</taxon>
        <taxon>Sordariales</taxon>
        <taxon>Chaetomiaceae</taxon>
        <taxon>Parathielavia</taxon>
    </lineage>
</organism>
<dbReference type="EMBL" id="MU853225">
    <property type="protein sequence ID" value="KAK4126288.1"/>
    <property type="molecule type" value="Genomic_DNA"/>
</dbReference>
<evidence type="ECO:0000259" key="1">
    <source>
        <dbReference type="Pfam" id="PF06985"/>
    </source>
</evidence>
<evidence type="ECO:0000313" key="2">
    <source>
        <dbReference type="EMBL" id="KAK4126288.1"/>
    </source>
</evidence>
<dbReference type="InterPro" id="IPR052895">
    <property type="entry name" value="HetReg/Transcr_Mod"/>
</dbReference>
<protein>
    <recommendedName>
        <fullName evidence="1">Heterokaryon incompatibility domain-containing protein</fullName>
    </recommendedName>
</protein>
<feature type="non-terminal residue" evidence="2">
    <location>
        <position position="1"/>
    </location>
</feature>
<dbReference type="AlphaFoldDB" id="A0AAN6U4H4"/>
<dbReference type="PANTHER" id="PTHR24148:SF73">
    <property type="entry name" value="HET DOMAIN PROTEIN (AFU_ORTHOLOGUE AFUA_8G01020)"/>
    <property type="match status" value="1"/>
</dbReference>
<comment type="caution">
    <text evidence="2">The sequence shown here is derived from an EMBL/GenBank/DDBJ whole genome shotgun (WGS) entry which is preliminary data.</text>
</comment>
<feature type="domain" description="Heterokaryon incompatibility" evidence="1">
    <location>
        <begin position="6"/>
        <end position="86"/>
    </location>
</feature>
<dbReference type="InterPro" id="IPR010730">
    <property type="entry name" value="HET"/>
</dbReference>
<dbReference type="PANTHER" id="PTHR24148">
    <property type="entry name" value="ANKYRIN REPEAT DOMAIN-CONTAINING PROTEIN 39 HOMOLOG-RELATED"/>
    <property type="match status" value="1"/>
</dbReference>
<dbReference type="Pfam" id="PF06985">
    <property type="entry name" value="HET"/>
    <property type="match status" value="1"/>
</dbReference>
<gene>
    <name evidence="2" type="ORF">N657DRAFT_567473</name>
</gene>
<dbReference type="GeneID" id="87825282"/>
<proteinExistence type="predicted"/>
<evidence type="ECO:0000313" key="3">
    <source>
        <dbReference type="Proteomes" id="UP001302602"/>
    </source>
</evidence>
<accession>A0AAN6U4H4</accession>
<dbReference type="RefSeq" id="XP_062650059.1">
    <property type="nucleotide sequence ID" value="XM_062788512.1"/>
</dbReference>
<dbReference type="Proteomes" id="UP001302602">
    <property type="component" value="Unassembled WGS sequence"/>
</dbReference>
<reference evidence="2" key="1">
    <citation type="journal article" date="2023" name="Mol. Phylogenet. Evol.">
        <title>Genome-scale phylogeny and comparative genomics of the fungal order Sordariales.</title>
        <authorList>
            <person name="Hensen N."/>
            <person name="Bonometti L."/>
            <person name="Westerberg I."/>
            <person name="Brannstrom I.O."/>
            <person name="Guillou S."/>
            <person name="Cros-Aarteil S."/>
            <person name="Calhoun S."/>
            <person name="Haridas S."/>
            <person name="Kuo A."/>
            <person name="Mondo S."/>
            <person name="Pangilinan J."/>
            <person name="Riley R."/>
            <person name="LaButti K."/>
            <person name="Andreopoulos B."/>
            <person name="Lipzen A."/>
            <person name="Chen C."/>
            <person name="Yan M."/>
            <person name="Daum C."/>
            <person name="Ng V."/>
            <person name="Clum A."/>
            <person name="Steindorff A."/>
            <person name="Ohm R.A."/>
            <person name="Martin F."/>
            <person name="Silar P."/>
            <person name="Natvig D.O."/>
            <person name="Lalanne C."/>
            <person name="Gautier V."/>
            <person name="Ament-Velasquez S.L."/>
            <person name="Kruys A."/>
            <person name="Hutchinson M.I."/>
            <person name="Powell A.J."/>
            <person name="Barry K."/>
            <person name="Miller A.N."/>
            <person name="Grigoriev I.V."/>
            <person name="Debuchy R."/>
            <person name="Gladieux P."/>
            <person name="Hiltunen Thoren M."/>
            <person name="Johannesson H."/>
        </authorList>
    </citation>
    <scope>NUCLEOTIDE SEQUENCE</scope>
    <source>
        <strain evidence="2">CBS 731.68</strain>
    </source>
</reference>